<evidence type="ECO:0000313" key="2">
    <source>
        <dbReference type="EMBL" id="OBY65961.1"/>
    </source>
</evidence>
<dbReference type="PROSITE" id="PS51257">
    <property type="entry name" value="PROKAR_LIPOPROTEIN"/>
    <property type="match status" value="1"/>
</dbReference>
<accession>A0A1B8U2B0</accession>
<comment type="caution">
    <text evidence="2">The sequence shown here is derived from an EMBL/GenBank/DDBJ whole genome shotgun (WGS) entry which is preliminary data.</text>
</comment>
<dbReference type="RefSeq" id="WP_065318102.1">
    <property type="nucleotide sequence ID" value="NZ_CP017477.1"/>
</dbReference>
<sequence length="395" mass="46180">MKKQLLIISSFFLLISCSSVKKTQQAISNGNYDTAIDIAIENLKKNKTKKGNQPYVLMLQEAFNKARLRDLDRINFLKKDNNPQNIEAIYSLYNDLKNRQEVLKPLLPLPILDQNKNADFQLVNYDDEIIANKNQLSDYLYAKVEKLFRADNKFDYRTAYEDLEYLEKVNPNFRDTRNLMNVARQRGVDFVIVSMKNESDKVIPKRLEEDLLNFDTYGLDDLWTIYHGAKNPNIKYDFGLELNLRNIQVSPEQVREKELVKEKQVVDGFKYLLDDKGNQVLDKDGNKIKVDKLVNVRCEIYQFTQFKSSKVTGQVKFVDLNSKQTIQTYPIASEFAFQHIYANYRGDKRALESSFLDLIALRVVPFPTNEQMIYDSGQDLKLRLKSIITRNKFRN</sequence>
<keyword evidence="3" id="KW-1185">Reference proteome</keyword>
<gene>
    <name evidence="2" type="ORF">LPB3_02715</name>
</gene>
<evidence type="ECO:0000256" key="1">
    <source>
        <dbReference type="SAM" id="SignalP"/>
    </source>
</evidence>
<name>A0A1B8U2B0_9FLAO</name>
<evidence type="ECO:0008006" key="4">
    <source>
        <dbReference type="Google" id="ProtNLM"/>
    </source>
</evidence>
<dbReference type="EMBL" id="LSFM01000013">
    <property type="protein sequence ID" value="OBY65961.1"/>
    <property type="molecule type" value="Genomic_DNA"/>
</dbReference>
<feature type="signal peptide" evidence="1">
    <location>
        <begin position="1"/>
        <end position="21"/>
    </location>
</feature>
<evidence type="ECO:0000313" key="3">
    <source>
        <dbReference type="Proteomes" id="UP000092584"/>
    </source>
</evidence>
<organism evidence="2 3">
    <name type="scientific">Polaribacter vadi</name>
    <dbReference type="NCBI Taxonomy" id="1774273"/>
    <lineage>
        <taxon>Bacteria</taxon>
        <taxon>Pseudomonadati</taxon>
        <taxon>Bacteroidota</taxon>
        <taxon>Flavobacteriia</taxon>
        <taxon>Flavobacteriales</taxon>
        <taxon>Flavobacteriaceae</taxon>
    </lineage>
</organism>
<feature type="chain" id="PRO_5008615914" description="Lipoprotein" evidence="1">
    <location>
        <begin position="22"/>
        <end position="395"/>
    </location>
</feature>
<dbReference type="OrthoDB" id="1489643at2"/>
<dbReference type="STRING" id="1774273.LPB03_02365"/>
<dbReference type="Proteomes" id="UP000092584">
    <property type="component" value="Unassembled WGS sequence"/>
</dbReference>
<dbReference type="KEGG" id="pob:LPB03_02365"/>
<reference evidence="3" key="1">
    <citation type="submission" date="2016-02" db="EMBL/GenBank/DDBJ databases">
        <authorList>
            <person name="Shin S.-K."/>
            <person name="Yi H."/>
            <person name="Kim E."/>
        </authorList>
    </citation>
    <scope>NUCLEOTIDE SEQUENCE [LARGE SCALE GENOMIC DNA]</scope>
    <source>
        <strain evidence="3">LPB0003</strain>
    </source>
</reference>
<protein>
    <recommendedName>
        <fullName evidence="4">Lipoprotein</fullName>
    </recommendedName>
</protein>
<keyword evidence="1" id="KW-0732">Signal</keyword>
<proteinExistence type="predicted"/>
<dbReference type="AlphaFoldDB" id="A0A1B8U2B0"/>